<evidence type="ECO:0000313" key="1">
    <source>
        <dbReference type="EMBL" id="EMN21244.1"/>
    </source>
</evidence>
<evidence type="ECO:0000313" key="2">
    <source>
        <dbReference type="Proteomes" id="UP000012106"/>
    </source>
</evidence>
<dbReference type="EMBL" id="AHMU02000056">
    <property type="protein sequence ID" value="EMN21244.1"/>
    <property type="molecule type" value="Genomic_DNA"/>
</dbReference>
<proteinExistence type="predicted"/>
<sequence>MLRGIFIKSEDRGFKIKFPYEIAVLRPNQTMRNSFYRGSLTISNSIF</sequence>
<comment type="caution">
    <text evidence="1">The sequence shown here is derived from an EMBL/GenBank/DDBJ whole genome shotgun (WGS) entry which is preliminary data.</text>
</comment>
<gene>
    <name evidence="1" type="ORF">LEP1GSC063_4385</name>
</gene>
<protein>
    <submittedName>
        <fullName evidence="1">Uncharacterized protein</fullName>
    </submittedName>
</protein>
<dbReference type="Proteomes" id="UP000012106">
    <property type="component" value="Unassembled WGS sequence"/>
</dbReference>
<accession>M6JH42</accession>
<dbReference type="AlphaFoldDB" id="M6JH42"/>
<reference evidence="1 2" key="1">
    <citation type="submission" date="2013-01" db="EMBL/GenBank/DDBJ databases">
        <authorList>
            <person name="Harkins D.M."/>
            <person name="Durkin A.S."/>
            <person name="Brinkac L.M."/>
            <person name="Haft D.H."/>
            <person name="Selengut J.D."/>
            <person name="Sanka R."/>
            <person name="DePew J."/>
            <person name="Purushe J."/>
            <person name="Hartskeerl R.A."/>
            <person name="Ahmed A."/>
            <person name="van der Linden H."/>
            <person name="Goris M.G.A."/>
            <person name="Vinetz J.M."/>
            <person name="Sutton G.G."/>
            <person name="Nierman W.C."/>
            <person name="Fouts D.E."/>
        </authorList>
    </citation>
    <scope>NUCLEOTIDE SEQUENCE [LARGE SCALE GENOMIC DNA]</scope>
    <source>
        <strain evidence="1 2">MAVJ 401</strain>
    </source>
</reference>
<name>M6JH42_9LEPT</name>
<organism evidence="1 2">
    <name type="scientific">Leptospira santarosai serovar Arenal str. MAVJ 401</name>
    <dbReference type="NCBI Taxonomy" id="1049976"/>
    <lineage>
        <taxon>Bacteria</taxon>
        <taxon>Pseudomonadati</taxon>
        <taxon>Spirochaetota</taxon>
        <taxon>Spirochaetia</taxon>
        <taxon>Leptospirales</taxon>
        <taxon>Leptospiraceae</taxon>
        <taxon>Leptospira</taxon>
    </lineage>
</organism>